<protein>
    <submittedName>
        <fullName evidence="1">Uncharacterized protein</fullName>
    </submittedName>
</protein>
<proteinExistence type="predicted"/>
<name>A0ABD2YXY8_9GENT</name>
<dbReference type="EMBL" id="JBJUIK010000011">
    <property type="protein sequence ID" value="KAL3512127.1"/>
    <property type="molecule type" value="Genomic_DNA"/>
</dbReference>
<evidence type="ECO:0000313" key="2">
    <source>
        <dbReference type="Proteomes" id="UP001630127"/>
    </source>
</evidence>
<sequence length="86" mass="9854">MSLRLLRTSVKILVFPYCNCLKVILDVLEKLSKPDVNALLREFGFQLLYELHADPLTICPAMDLLSTRNRFFLMHQGDTFVVAPLS</sequence>
<gene>
    <name evidence="1" type="ORF">ACH5RR_024844</name>
</gene>
<dbReference type="AlphaFoldDB" id="A0ABD2YXY8"/>
<comment type="caution">
    <text evidence="1">The sequence shown here is derived from an EMBL/GenBank/DDBJ whole genome shotgun (WGS) entry which is preliminary data.</text>
</comment>
<keyword evidence="2" id="KW-1185">Reference proteome</keyword>
<organism evidence="1 2">
    <name type="scientific">Cinchona calisaya</name>
    <dbReference type="NCBI Taxonomy" id="153742"/>
    <lineage>
        <taxon>Eukaryota</taxon>
        <taxon>Viridiplantae</taxon>
        <taxon>Streptophyta</taxon>
        <taxon>Embryophyta</taxon>
        <taxon>Tracheophyta</taxon>
        <taxon>Spermatophyta</taxon>
        <taxon>Magnoliopsida</taxon>
        <taxon>eudicotyledons</taxon>
        <taxon>Gunneridae</taxon>
        <taxon>Pentapetalae</taxon>
        <taxon>asterids</taxon>
        <taxon>lamiids</taxon>
        <taxon>Gentianales</taxon>
        <taxon>Rubiaceae</taxon>
        <taxon>Cinchonoideae</taxon>
        <taxon>Cinchoneae</taxon>
        <taxon>Cinchona</taxon>
    </lineage>
</organism>
<dbReference type="Proteomes" id="UP001630127">
    <property type="component" value="Unassembled WGS sequence"/>
</dbReference>
<reference evidence="1 2" key="1">
    <citation type="submission" date="2024-11" db="EMBL/GenBank/DDBJ databases">
        <title>A near-complete genome assembly of Cinchona calisaya.</title>
        <authorList>
            <person name="Lian D.C."/>
            <person name="Zhao X.W."/>
            <person name="Wei L."/>
        </authorList>
    </citation>
    <scope>NUCLEOTIDE SEQUENCE [LARGE SCALE GENOMIC DNA]</scope>
    <source>
        <tissue evidence="1">Nenye</tissue>
    </source>
</reference>
<evidence type="ECO:0000313" key="1">
    <source>
        <dbReference type="EMBL" id="KAL3512127.1"/>
    </source>
</evidence>
<accession>A0ABD2YXY8</accession>